<evidence type="ECO:0000313" key="2">
    <source>
        <dbReference type="EMBL" id="PWN64143.1"/>
    </source>
</evidence>
<reference evidence="2 3" key="1">
    <citation type="submission" date="2018-04" db="EMBL/GenBank/DDBJ databases">
        <title>Chryseobacterium oncorhynchi 701B-08T from rainbow trout, and Chryseobacterium viscerum 687B-08T from diseased fish.</title>
        <authorList>
            <person name="Jeong J.-J."/>
            <person name="Lee Y.J."/>
            <person name="Pathiraja D."/>
            <person name="Park B."/>
            <person name="Choi I.-G."/>
            <person name="Kim K.D."/>
        </authorList>
    </citation>
    <scope>NUCLEOTIDE SEQUENCE [LARGE SCALE GENOMIC DNA]</scope>
    <source>
        <strain evidence="2 3">687B-08</strain>
    </source>
</reference>
<dbReference type="Proteomes" id="UP000236413">
    <property type="component" value="Unassembled WGS sequence"/>
</dbReference>
<dbReference type="InterPro" id="IPR045391">
    <property type="entry name" value="DUF6520"/>
</dbReference>
<dbReference type="AlphaFoldDB" id="A0A316WV19"/>
<feature type="signal peptide" evidence="1">
    <location>
        <begin position="1"/>
        <end position="20"/>
    </location>
</feature>
<evidence type="ECO:0000313" key="3">
    <source>
        <dbReference type="Proteomes" id="UP000236413"/>
    </source>
</evidence>
<dbReference type="RefSeq" id="WP_103234252.1">
    <property type="nucleotide sequence ID" value="NZ_PPEG02000002.1"/>
</dbReference>
<organism evidence="2 3">
    <name type="scientific">Chryseobacterium viscerum</name>
    <dbReference type="NCBI Taxonomy" id="1037377"/>
    <lineage>
        <taxon>Bacteria</taxon>
        <taxon>Pseudomonadati</taxon>
        <taxon>Bacteroidota</taxon>
        <taxon>Flavobacteriia</taxon>
        <taxon>Flavobacteriales</taxon>
        <taxon>Weeksellaceae</taxon>
        <taxon>Chryseobacterium group</taxon>
        <taxon>Chryseobacterium</taxon>
    </lineage>
</organism>
<gene>
    <name evidence="2" type="ORF">C1634_005995</name>
</gene>
<dbReference type="Pfam" id="PF20130">
    <property type="entry name" value="DUF6520"/>
    <property type="match status" value="1"/>
</dbReference>
<proteinExistence type="predicted"/>
<dbReference type="EMBL" id="PPEG02000002">
    <property type="protein sequence ID" value="PWN64143.1"/>
    <property type="molecule type" value="Genomic_DNA"/>
</dbReference>
<keyword evidence="1" id="KW-0732">Signal</keyword>
<evidence type="ECO:0008006" key="4">
    <source>
        <dbReference type="Google" id="ProtNLM"/>
    </source>
</evidence>
<protein>
    <recommendedName>
        <fullName evidence="4">DUF333 domain-containing protein</fullName>
    </recommendedName>
</protein>
<sequence length="86" mass="9199">MKKFIFPAAVILMGAGAAFATKVTTSKSVLVDAYRIETSSGRCIKVQQQQCSPTGSETCTWSVDNVTPLHDAPISATMCGEELFKP</sequence>
<accession>A0A316WV19</accession>
<name>A0A316WV19_9FLAO</name>
<evidence type="ECO:0000256" key="1">
    <source>
        <dbReference type="SAM" id="SignalP"/>
    </source>
</evidence>
<feature type="chain" id="PRO_5016354937" description="DUF333 domain-containing protein" evidence="1">
    <location>
        <begin position="21"/>
        <end position="86"/>
    </location>
</feature>
<comment type="caution">
    <text evidence="2">The sequence shown here is derived from an EMBL/GenBank/DDBJ whole genome shotgun (WGS) entry which is preliminary data.</text>
</comment>